<evidence type="ECO:0000259" key="8">
    <source>
        <dbReference type="Pfam" id="PF25893"/>
    </source>
</evidence>
<dbReference type="PROSITE" id="PS51257">
    <property type="entry name" value="PROKAR_LIPOPROTEIN"/>
    <property type="match status" value="1"/>
</dbReference>
<evidence type="ECO:0000256" key="6">
    <source>
        <dbReference type="SAM" id="MobiDB-lite"/>
    </source>
</evidence>
<dbReference type="Gene3D" id="2.40.50.100">
    <property type="match status" value="1"/>
</dbReference>
<dbReference type="AlphaFoldDB" id="C6XPC7"/>
<evidence type="ECO:0000256" key="7">
    <source>
        <dbReference type="SAM" id="SignalP"/>
    </source>
</evidence>
<keyword evidence="2" id="KW-0813">Transport</keyword>
<accession>C6XPC7</accession>
<dbReference type="GO" id="GO:0060003">
    <property type="term" value="P:copper ion export"/>
    <property type="evidence" value="ECO:0007669"/>
    <property type="project" value="TreeGrafter"/>
</dbReference>
<dbReference type="InterPro" id="IPR030190">
    <property type="entry name" value="MacA_alpha-hairpin_sf"/>
</dbReference>
<dbReference type="RefSeq" id="WP_015826563.1">
    <property type="nucleotide sequence ID" value="NC_012982.1"/>
</dbReference>
<evidence type="ECO:0000256" key="5">
    <source>
        <dbReference type="ARBA" id="ARBA00058766"/>
    </source>
</evidence>
<evidence type="ECO:0000313" key="12">
    <source>
        <dbReference type="EMBL" id="ACT58413.1"/>
    </source>
</evidence>
<dbReference type="Pfam" id="PF25893">
    <property type="entry name" value="HH_CzcB"/>
    <property type="match status" value="1"/>
</dbReference>
<name>C6XPC7_HIRBI</name>
<dbReference type="KEGG" id="hba:Hbal_0719"/>
<evidence type="ECO:0000256" key="4">
    <source>
        <dbReference type="ARBA" id="ARBA00043263"/>
    </source>
</evidence>
<dbReference type="GO" id="GO:1990961">
    <property type="term" value="P:xenobiotic detoxification by transmembrane export across the plasma membrane"/>
    <property type="evidence" value="ECO:0007669"/>
    <property type="project" value="InterPro"/>
</dbReference>
<proteinExistence type="inferred from homology"/>
<dbReference type="InterPro" id="IPR058792">
    <property type="entry name" value="Beta-barrel_RND_2"/>
</dbReference>
<organism evidence="12 13">
    <name type="scientific">Hirschia baltica (strain ATCC 49814 / DSM 5838 / IFAM 1418)</name>
    <dbReference type="NCBI Taxonomy" id="582402"/>
    <lineage>
        <taxon>Bacteria</taxon>
        <taxon>Pseudomonadati</taxon>
        <taxon>Pseudomonadota</taxon>
        <taxon>Alphaproteobacteria</taxon>
        <taxon>Hyphomonadales</taxon>
        <taxon>Hyphomonadaceae</taxon>
        <taxon>Hirschia</taxon>
    </lineage>
</organism>
<feature type="signal peptide" evidence="7">
    <location>
        <begin position="1"/>
        <end position="21"/>
    </location>
</feature>
<dbReference type="Gene3D" id="2.40.420.20">
    <property type="match status" value="1"/>
</dbReference>
<keyword evidence="7" id="KW-0732">Signal</keyword>
<dbReference type="GO" id="GO:0030288">
    <property type="term" value="C:outer membrane-bounded periplasmic space"/>
    <property type="evidence" value="ECO:0007669"/>
    <property type="project" value="TreeGrafter"/>
</dbReference>
<feature type="domain" description="CusB-like beta-barrel" evidence="9">
    <location>
        <begin position="280"/>
        <end position="352"/>
    </location>
</feature>
<dbReference type="GO" id="GO:0022857">
    <property type="term" value="F:transmembrane transporter activity"/>
    <property type="evidence" value="ECO:0007669"/>
    <property type="project" value="InterPro"/>
</dbReference>
<feature type="chain" id="PRO_5002974197" evidence="7">
    <location>
        <begin position="22"/>
        <end position="435"/>
    </location>
</feature>
<dbReference type="Gene3D" id="6.10.140.1990">
    <property type="match status" value="1"/>
</dbReference>
<evidence type="ECO:0000256" key="3">
    <source>
        <dbReference type="ARBA" id="ARBA00022833"/>
    </source>
</evidence>
<feature type="region of interest" description="Disordered" evidence="6">
    <location>
        <begin position="35"/>
        <end position="80"/>
    </location>
</feature>
<evidence type="ECO:0000256" key="1">
    <source>
        <dbReference type="ARBA" id="ARBA00009477"/>
    </source>
</evidence>
<dbReference type="Gene3D" id="2.40.30.170">
    <property type="match status" value="1"/>
</dbReference>
<dbReference type="InterPro" id="IPR006143">
    <property type="entry name" value="RND_pump_MFP"/>
</dbReference>
<evidence type="ECO:0000259" key="11">
    <source>
        <dbReference type="Pfam" id="PF25975"/>
    </source>
</evidence>
<dbReference type="InterPro" id="IPR058648">
    <property type="entry name" value="HH_CzcB-like"/>
</dbReference>
<evidence type="ECO:0000259" key="9">
    <source>
        <dbReference type="Pfam" id="PF25954"/>
    </source>
</evidence>
<dbReference type="Pfam" id="PF25973">
    <property type="entry name" value="BSH_CzcB"/>
    <property type="match status" value="1"/>
</dbReference>
<dbReference type="InterPro" id="IPR051909">
    <property type="entry name" value="MFP_Cation_Efflux"/>
</dbReference>
<feature type="domain" description="CzcB-like alpha-helical hairpin" evidence="8">
    <location>
        <begin position="159"/>
        <end position="218"/>
    </location>
</feature>
<feature type="domain" description="CzcB-like C-terminal circularly permuted SH3-like" evidence="11">
    <location>
        <begin position="362"/>
        <end position="421"/>
    </location>
</feature>
<dbReference type="GO" id="GO:0019898">
    <property type="term" value="C:extrinsic component of membrane"/>
    <property type="evidence" value="ECO:0007669"/>
    <property type="project" value="InterPro"/>
</dbReference>
<dbReference type="GO" id="GO:0046686">
    <property type="term" value="P:response to cadmium ion"/>
    <property type="evidence" value="ECO:0007669"/>
    <property type="project" value="UniProtKB-KW"/>
</dbReference>
<dbReference type="SUPFAM" id="SSF111369">
    <property type="entry name" value="HlyD-like secretion proteins"/>
    <property type="match status" value="1"/>
</dbReference>
<gene>
    <name evidence="12" type="ordered locus">Hbal_0719</name>
</gene>
<dbReference type="HOGENOM" id="CLU_018816_13_0_5"/>
<dbReference type="Proteomes" id="UP000002745">
    <property type="component" value="Chromosome"/>
</dbReference>
<dbReference type="FunFam" id="2.40.420.20:FF:000006">
    <property type="entry name" value="RND family efflux transporter MFP subunit"/>
    <property type="match status" value="1"/>
</dbReference>
<dbReference type="GO" id="GO:0015679">
    <property type="term" value="P:plasma membrane copper ion transport"/>
    <property type="evidence" value="ECO:0007669"/>
    <property type="project" value="TreeGrafter"/>
</dbReference>
<dbReference type="InterPro" id="IPR058649">
    <property type="entry name" value="CzcB_C"/>
</dbReference>
<feature type="compositionally biased region" description="Basic and acidic residues" evidence="6">
    <location>
        <begin position="40"/>
        <end position="73"/>
    </location>
</feature>
<feature type="domain" description="CzcB-like barrel-sandwich hybrid" evidence="10">
    <location>
        <begin position="120"/>
        <end position="265"/>
    </location>
</feature>
<protein>
    <submittedName>
        <fullName evidence="12">Efflux transporter, RND family, MFP subunit</fullName>
    </submittedName>
</protein>
<dbReference type="FunFam" id="2.40.30.170:FF:000010">
    <property type="entry name" value="Efflux RND transporter periplasmic adaptor subunit"/>
    <property type="match status" value="1"/>
</dbReference>
<dbReference type="Pfam" id="PF25954">
    <property type="entry name" value="Beta-barrel_RND_2"/>
    <property type="match status" value="1"/>
</dbReference>
<dbReference type="InterPro" id="IPR058647">
    <property type="entry name" value="BSH_CzcB-like"/>
</dbReference>
<dbReference type="Pfam" id="PF25975">
    <property type="entry name" value="CzcB_C"/>
    <property type="match status" value="1"/>
</dbReference>
<dbReference type="eggNOG" id="COG0845">
    <property type="taxonomic scope" value="Bacteria"/>
</dbReference>
<evidence type="ECO:0000313" key="13">
    <source>
        <dbReference type="Proteomes" id="UP000002745"/>
    </source>
</evidence>
<sequence length="435" mass="45596">MRPTPYILTAVLATFMLSACGNDGSSQSIENLKQTSNAGSHEHGDHGESADEEHASHGENDHSGHGDNDHDDHGEEEGADHVELSITQATEAGIVVSRAALAPMRHTTSLPAELRFDADRIAAVAPKINGRIIKLTATEGDVVKRGATLAVLSSRELADLKAQYLSSETAVELASTALVREESLFADRITSEADLQAARANLTAAIANLKGIENTLHAVGVSHDELGALSNAVDGALANIRVSAPISGVIAKRQATLGASVSADDPSAPALFTIVDDSVLWADIAVYKQNTASVKSGSKVILKSEAGTTLVEGEIATVLPSIDETSRTATARMIVENSDNRMRPGQFVTAEIITGKGDLRLLVPSSAVVTVEERASVFVPTNDGFEPRAVSIETETSGQVVVLSGLNEGEQYVSEGAFTLKAQLEKDAFGDGHAH</sequence>
<dbReference type="GO" id="GO:0046914">
    <property type="term" value="F:transition metal ion binding"/>
    <property type="evidence" value="ECO:0007669"/>
    <property type="project" value="TreeGrafter"/>
</dbReference>
<dbReference type="PANTHER" id="PTHR30097">
    <property type="entry name" value="CATION EFFLUX SYSTEM PROTEIN CUSB"/>
    <property type="match status" value="1"/>
</dbReference>
<keyword evidence="3" id="KW-0862">Zinc</keyword>
<evidence type="ECO:0000256" key="2">
    <source>
        <dbReference type="ARBA" id="ARBA00022448"/>
    </source>
</evidence>
<keyword evidence="13" id="KW-1185">Reference proteome</keyword>
<dbReference type="STRING" id="582402.Hbal_0719"/>
<evidence type="ECO:0000259" key="10">
    <source>
        <dbReference type="Pfam" id="PF25973"/>
    </source>
</evidence>
<keyword evidence="4" id="KW-0105">Cadmium resistance</keyword>
<dbReference type="EMBL" id="CP001678">
    <property type="protein sequence ID" value="ACT58413.1"/>
    <property type="molecule type" value="Genomic_DNA"/>
</dbReference>
<reference evidence="13" key="1">
    <citation type="journal article" date="2011" name="J. Bacteriol.">
        <title>Genome sequences of eight morphologically diverse alphaproteobacteria.</title>
        <authorList>
            <consortium name="US DOE Joint Genome Institute"/>
            <person name="Brown P.J."/>
            <person name="Kysela D.T."/>
            <person name="Buechlein A."/>
            <person name="Hemmerich C."/>
            <person name="Brun Y.V."/>
        </authorList>
    </citation>
    <scope>NUCLEOTIDE SEQUENCE [LARGE SCALE GENOMIC DNA]</scope>
    <source>
        <strain evidence="13">ATCC 49814 / DSM 5838 / IFAM 1418</strain>
    </source>
</reference>
<comment type="similarity">
    <text evidence="1">Belongs to the membrane fusion protein (MFP) (TC 8.A.1) family.</text>
</comment>
<dbReference type="GO" id="GO:1990195">
    <property type="term" value="C:macrolide transmembrane transporter complex"/>
    <property type="evidence" value="ECO:0007669"/>
    <property type="project" value="InterPro"/>
</dbReference>
<comment type="function">
    <text evidence="5">CzcA and CzcB together would act in zinc efflux nearly as effectively as the complete czc efflux system (CzcABC). The CzcB protein is thought to funnel zinc cations to the CzcA transport protein.</text>
</comment>
<dbReference type="NCBIfam" id="TIGR01730">
    <property type="entry name" value="RND_mfp"/>
    <property type="match status" value="1"/>
</dbReference>
<dbReference type="PANTHER" id="PTHR30097:SF4">
    <property type="entry name" value="SLR6042 PROTEIN"/>
    <property type="match status" value="1"/>
</dbReference>